<dbReference type="Proteomes" id="UP001162156">
    <property type="component" value="Unassembled WGS sequence"/>
</dbReference>
<accession>A0AAV8ZNW1</accession>
<reference evidence="2" key="1">
    <citation type="journal article" date="2023" name="Insect Mol. Biol.">
        <title>Genome sequencing provides insights into the evolution of gene families encoding plant cell wall-degrading enzymes in longhorned beetles.</title>
        <authorList>
            <person name="Shin N.R."/>
            <person name="Okamura Y."/>
            <person name="Kirsch R."/>
            <person name="Pauchet Y."/>
        </authorList>
    </citation>
    <scope>NUCLEOTIDE SEQUENCE</scope>
    <source>
        <strain evidence="2">RBIC_L_NR</strain>
    </source>
</reference>
<evidence type="ECO:0000256" key="1">
    <source>
        <dbReference type="SAM" id="MobiDB-lite"/>
    </source>
</evidence>
<sequence length="60" mass="6715">MRSKAIYIDSEEDKDGRKGSIDLSGTIPTGTDKAPGVLELVLQDLPDKWRNWIVRGILVF</sequence>
<proteinExistence type="predicted"/>
<dbReference type="AlphaFoldDB" id="A0AAV8ZNW1"/>
<evidence type="ECO:0000313" key="2">
    <source>
        <dbReference type="EMBL" id="KAJ8966710.1"/>
    </source>
</evidence>
<keyword evidence="3" id="KW-1185">Reference proteome</keyword>
<organism evidence="2 3">
    <name type="scientific">Rhamnusium bicolor</name>
    <dbReference type="NCBI Taxonomy" id="1586634"/>
    <lineage>
        <taxon>Eukaryota</taxon>
        <taxon>Metazoa</taxon>
        <taxon>Ecdysozoa</taxon>
        <taxon>Arthropoda</taxon>
        <taxon>Hexapoda</taxon>
        <taxon>Insecta</taxon>
        <taxon>Pterygota</taxon>
        <taxon>Neoptera</taxon>
        <taxon>Endopterygota</taxon>
        <taxon>Coleoptera</taxon>
        <taxon>Polyphaga</taxon>
        <taxon>Cucujiformia</taxon>
        <taxon>Chrysomeloidea</taxon>
        <taxon>Cerambycidae</taxon>
        <taxon>Lepturinae</taxon>
        <taxon>Rhagiini</taxon>
        <taxon>Rhamnusium</taxon>
    </lineage>
</organism>
<name>A0AAV8ZNW1_9CUCU</name>
<protein>
    <submittedName>
        <fullName evidence="2">Uncharacterized protein</fullName>
    </submittedName>
</protein>
<comment type="caution">
    <text evidence="2">The sequence shown here is derived from an EMBL/GenBank/DDBJ whole genome shotgun (WGS) entry which is preliminary data.</text>
</comment>
<evidence type="ECO:0000313" key="3">
    <source>
        <dbReference type="Proteomes" id="UP001162156"/>
    </source>
</evidence>
<feature type="region of interest" description="Disordered" evidence="1">
    <location>
        <begin position="1"/>
        <end position="30"/>
    </location>
</feature>
<dbReference type="EMBL" id="JANEYF010000952">
    <property type="protein sequence ID" value="KAJ8966710.1"/>
    <property type="molecule type" value="Genomic_DNA"/>
</dbReference>
<gene>
    <name evidence="2" type="ORF">NQ314_003363</name>
</gene>